<dbReference type="GO" id="GO:0009088">
    <property type="term" value="P:threonine biosynthetic process"/>
    <property type="evidence" value="ECO:0007669"/>
    <property type="project" value="UniProtKB-UniRule"/>
</dbReference>
<evidence type="ECO:0000313" key="12">
    <source>
        <dbReference type="Proteomes" id="UP000231701"/>
    </source>
</evidence>
<dbReference type="PANTHER" id="PTHR21064">
    <property type="entry name" value="AMINOGLYCOSIDE PHOSPHOTRANSFERASE DOMAIN-CONTAINING PROTEIN-RELATED"/>
    <property type="match status" value="1"/>
</dbReference>
<keyword evidence="3 8" id="KW-0791">Threonine biosynthesis</keyword>
<evidence type="ECO:0000256" key="6">
    <source>
        <dbReference type="ARBA" id="ARBA00022840"/>
    </source>
</evidence>
<dbReference type="KEGG" id="maes:Ga0123461_2074"/>
<dbReference type="PANTHER" id="PTHR21064:SF6">
    <property type="entry name" value="AMINOGLYCOSIDE PHOSPHOTRANSFERASE DOMAIN-CONTAINING PROTEIN"/>
    <property type="match status" value="1"/>
</dbReference>
<name>A0A2K8KZN1_MARES</name>
<comment type="similarity">
    <text evidence="7 8">Belongs to the pseudomonas-type ThrB family.</text>
</comment>
<dbReference type="RefSeq" id="WP_232710157.1">
    <property type="nucleotide sequence ID" value="NZ_CP018799.1"/>
</dbReference>
<evidence type="ECO:0000256" key="4">
    <source>
        <dbReference type="ARBA" id="ARBA00022741"/>
    </source>
</evidence>
<dbReference type="AlphaFoldDB" id="A0A2K8KZN1"/>
<dbReference type="InterPro" id="IPR050249">
    <property type="entry name" value="Pseudomonas-type_ThrB"/>
</dbReference>
<dbReference type="CDD" id="cd05153">
    <property type="entry name" value="HomoserineK_II"/>
    <property type="match status" value="1"/>
</dbReference>
<dbReference type="Pfam" id="PF01636">
    <property type="entry name" value="APH"/>
    <property type="match status" value="1"/>
</dbReference>
<dbReference type="InterPro" id="IPR002575">
    <property type="entry name" value="Aminoglycoside_PTrfase"/>
</dbReference>
<keyword evidence="1 8" id="KW-0028">Amino-acid biosynthesis</keyword>
<dbReference type="EC" id="2.7.1.39" evidence="8 9"/>
<evidence type="ECO:0000259" key="10">
    <source>
        <dbReference type="Pfam" id="PF01636"/>
    </source>
</evidence>
<evidence type="ECO:0000256" key="7">
    <source>
        <dbReference type="ARBA" id="ARBA00038240"/>
    </source>
</evidence>
<dbReference type="NCBIfam" id="TIGR00938">
    <property type="entry name" value="thrB_alt"/>
    <property type="match status" value="1"/>
</dbReference>
<dbReference type="EMBL" id="CP018799">
    <property type="protein sequence ID" value="ATX80480.1"/>
    <property type="molecule type" value="Genomic_DNA"/>
</dbReference>
<evidence type="ECO:0000256" key="1">
    <source>
        <dbReference type="ARBA" id="ARBA00022605"/>
    </source>
</evidence>
<dbReference type="NCBIfam" id="NF003558">
    <property type="entry name" value="PRK05231.1"/>
    <property type="match status" value="1"/>
</dbReference>
<gene>
    <name evidence="8" type="primary">thrB</name>
    <name evidence="11" type="ORF">Ga0123461_2074</name>
</gene>
<keyword evidence="12" id="KW-1185">Reference proteome</keyword>
<organism evidence="11 12">
    <name type="scientific">Mariprofundus aestuarium</name>
    <dbReference type="NCBI Taxonomy" id="1921086"/>
    <lineage>
        <taxon>Bacteria</taxon>
        <taxon>Pseudomonadati</taxon>
        <taxon>Pseudomonadota</taxon>
        <taxon>Candidatius Mariprofundia</taxon>
        <taxon>Mariprofundales</taxon>
        <taxon>Mariprofundaceae</taxon>
        <taxon>Mariprofundus</taxon>
    </lineage>
</organism>
<dbReference type="GO" id="GO:0004413">
    <property type="term" value="F:homoserine kinase activity"/>
    <property type="evidence" value="ECO:0007669"/>
    <property type="project" value="UniProtKB-UniRule"/>
</dbReference>
<feature type="domain" description="Aminoglycoside phosphotransferase" evidence="10">
    <location>
        <begin position="40"/>
        <end position="272"/>
    </location>
</feature>
<reference evidence="11 12" key="1">
    <citation type="submission" date="2016-12" db="EMBL/GenBank/DDBJ databases">
        <title>Isolation and genomic insights into novel planktonic Zetaproteobacteria from stratified waters of the Chesapeake Bay.</title>
        <authorList>
            <person name="McAllister S.M."/>
            <person name="Kato S."/>
            <person name="Chan C.S."/>
            <person name="Chiu B.K."/>
            <person name="Field E.K."/>
        </authorList>
    </citation>
    <scope>NUCLEOTIDE SEQUENCE [LARGE SCALE GENOMIC DNA]</scope>
    <source>
        <strain evidence="11 12">CP-5</strain>
    </source>
</reference>
<comment type="catalytic activity">
    <reaction evidence="8">
        <text>L-homoserine + ATP = O-phospho-L-homoserine + ADP + H(+)</text>
        <dbReference type="Rhea" id="RHEA:13985"/>
        <dbReference type="ChEBI" id="CHEBI:15378"/>
        <dbReference type="ChEBI" id="CHEBI:30616"/>
        <dbReference type="ChEBI" id="CHEBI:57476"/>
        <dbReference type="ChEBI" id="CHEBI:57590"/>
        <dbReference type="ChEBI" id="CHEBI:456216"/>
        <dbReference type="EC" id="2.7.1.39"/>
    </reaction>
</comment>
<dbReference type="Proteomes" id="UP000231701">
    <property type="component" value="Chromosome"/>
</dbReference>
<dbReference type="Gene3D" id="3.30.200.20">
    <property type="entry name" value="Phosphorylase Kinase, domain 1"/>
    <property type="match status" value="1"/>
</dbReference>
<dbReference type="HAMAP" id="MF_00301">
    <property type="entry name" value="Homoser_kinase_2"/>
    <property type="match status" value="1"/>
</dbReference>
<protein>
    <recommendedName>
        <fullName evidence="8 9">Homoserine kinase</fullName>
        <shortName evidence="8">HK</shortName>
        <shortName evidence="8">HSK</shortName>
        <ecNumber evidence="8 9">2.7.1.39</ecNumber>
    </recommendedName>
</protein>
<evidence type="ECO:0000313" key="11">
    <source>
        <dbReference type="EMBL" id="ATX80480.1"/>
    </source>
</evidence>
<keyword evidence="5 8" id="KW-0418">Kinase</keyword>
<dbReference type="InterPro" id="IPR005280">
    <property type="entry name" value="Homoserine_kinase_II"/>
</dbReference>
<evidence type="ECO:0000256" key="5">
    <source>
        <dbReference type="ARBA" id="ARBA00022777"/>
    </source>
</evidence>
<keyword evidence="2 8" id="KW-0808">Transferase</keyword>
<dbReference type="Gene3D" id="3.90.1200.10">
    <property type="match status" value="1"/>
</dbReference>
<dbReference type="UniPathway" id="UPA00050">
    <property type="reaction ID" value="UER00064"/>
</dbReference>
<comment type="pathway">
    <text evidence="8">Amino-acid biosynthesis; L-threonine biosynthesis; L-threonine from L-aspartate: step 4/5.</text>
</comment>
<keyword evidence="4 8" id="KW-0547">Nucleotide-binding</keyword>
<dbReference type="InterPro" id="IPR011009">
    <property type="entry name" value="Kinase-like_dom_sf"/>
</dbReference>
<evidence type="ECO:0000256" key="3">
    <source>
        <dbReference type="ARBA" id="ARBA00022697"/>
    </source>
</evidence>
<accession>A0A2K8KZN1</accession>
<evidence type="ECO:0000256" key="9">
    <source>
        <dbReference type="NCBIfam" id="TIGR00938"/>
    </source>
</evidence>
<evidence type="ECO:0000256" key="8">
    <source>
        <dbReference type="HAMAP-Rule" id="MF_00301"/>
    </source>
</evidence>
<dbReference type="SUPFAM" id="SSF56112">
    <property type="entry name" value="Protein kinase-like (PK-like)"/>
    <property type="match status" value="1"/>
</dbReference>
<evidence type="ECO:0000256" key="2">
    <source>
        <dbReference type="ARBA" id="ARBA00022679"/>
    </source>
</evidence>
<sequence>MADTVSIAAMIPRMSVYTELSESDISIILADYNLGVLTSFEGIAAGIENSNFFINTEGHENSARFVLTIFERMDETELPYFMRLMRHLAHNGLACPDVMRRNDGSLLFEVHGKQGCIVSCLSGKTLDELNEAQLFSSGRALAQLHLAGADFDEHRNNPTGMAWLEENIAAVMDKTSAHYGSDAVQLLKSELEFQRSCNWESLPTGVIHGDLFVDNILFEGDVASGIIDFYYAHSAPYAMDIAITLNAQAVLLSEDDDARIEAFLNGYQSLRLLDEEEQKALPLLLRLGALRFWVSRLYDALFPRGGAMTQTKDPEEYRNKLMLHRHIG</sequence>
<dbReference type="GO" id="GO:0005524">
    <property type="term" value="F:ATP binding"/>
    <property type="evidence" value="ECO:0007669"/>
    <property type="project" value="UniProtKB-KW"/>
</dbReference>
<proteinExistence type="inferred from homology"/>
<keyword evidence="6 8" id="KW-0067">ATP-binding</keyword>